<name>A0A1Q8Q3G0_9BACI</name>
<comment type="caution">
    <text evidence="2">The sequence shown here is derived from an EMBL/GenBank/DDBJ whole genome shotgun (WGS) entry which is preliminary data.</text>
</comment>
<accession>A0A1Q8Q3G0</accession>
<proteinExistence type="predicted"/>
<protein>
    <submittedName>
        <fullName evidence="2">Uncharacterized protein</fullName>
    </submittedName>
</protein>
<sequence>MEFKLTIEAPGLEKAILRLADAIQGGGQYVSAAEQKTQDKPKAEPDETEKETPAETPKAENQPPADVEGKSEVDPPADSGGSEEPGITLDVLTTKTREFIQSNPAHREKLKDFLTEKGVGKVTELPESEYAAALELMGESV</sequence>
<evidence type="ECO:0000256" key="1">
    <source>
        <dbReference type="SAM" id="MobiDB-lite"/>
    </source>
</evidence>
<gene>
    <name evidence="2" type="ORF">BTO30_12335</name>
</gene>
<keyword evidence="3" id="KW-1185">Reference proteome</keyword>
<dbReference type="STRING" id="1714264.BTO30_12335"/>
<evidence type="ECO:0000313" key="2">
    <source>
        <dbReference type="EMBL" id="OLN21880.1"/>
    </source>
</evidence>
<dbReference type="RefSeq" id="WP_075399041.1">
    <property type="nucleotide sequence ID" value="NZ_MSDU01000028.1"/>
</dbReference>
<feature type="compositionally biased region" description="Basic and acidic residues" evidence="1">
    <location>
        <begin position="36"/>
        <end position="53"/>
    </location>
</feature>
<dbReference type="EMBL" id="MSDU01000028">
    <property type="protein sequence ID" value="OLN21880.1"/>
    <property type="molecule type" value="Genomic_DNA"/>
</dbReference>
<evidence type="ECO:0000313" key="3">
    <source>
        <dbReference type="Proteomes" id="UP000185568"/>
    </source>
</evidence>
<feature type="region of interest" description="Disordered" evidence="1">
    <location>
        <begin position="29"/>
        <end position="89"/>
    </location>
</feature>
<organism evidence="2 3">
    <name type="scientific">Domibacillus antri</name>
    <dbReference type="NCBI Taxonomy" id="1714264"/>
    <lineage>
        <taxon>Bacteria</taxon>
        <taxon>Bacillati</taxon>
        <taxon>Bacillota</taxon>
        <taxon>Bacilli</taxon>
        <taxon>Bacillales</taxon>
        <taxon>Bacillaceae</taxon>
        <taxon>Domibacillus</taxon>
    </lineage>
</organism>
<reference evidence="2 3" key="1">
    <citation type="submission" date="2016-12" db="EMBL/GenBank/DDBJ databases">
        <title>Domibacillus antri genome sequencing.</title>
        <authorList>
            <person name="Verma A."/>
            <person name="Krishnamurthi S."/>
        </authorList>
    </citation>
    <scope>NUCLEOTIDE SEQUENCE [LARGE SCALE GENOMIC DNA]</scope>
    <source>
        <strain evidence="2 3">XD80</strain>
    </source>
</reference>
<dbReference type="AlphaFoldDB" id="A0A1Q8Q3G0"/>
<dbReference type="Proteomes" id="UP000185568">
    <property type="component" value="Unassembled WGS sequence"/>
</dbReference>